<gene>
    <name evidence="2" type="ORF">HERILL_LOCUS15786</name>
</gene>
<feature type="region of interest" description="Disordered" evidence="1">
    <location>
        <begin position="966"/>
        <end position="1005"/>
    </location>
</feature>
<feature type="region of interest" description="Disordered" evidence="1">
    <location>
        <begin position="1"/>
        <end position="23"/>
    </location>
</feature>
<feature type="compositionally biased region" description="Polar residues" evidence="1">
    <location>
        <begin position="1840"/>
        <end position="1852"/>
    </location>
</feature>
<reference evidence="2 3" key="1">
    <citation type="submission" date="2020-11" db="EMBL/GenBank/DDBJ databases">
        <authorList>
            <person name="Wallbank WR R."/>
            <person name="Pardo Diaz C."/>
            <person name="Kozak K."/>
            <person name="Martin S."/>
            <person name="Jiggins C."/>
            <person name="Moest M."/>
            <person name="Warren A I."/>
            <person name="Generalovic N T."/>
            <person name="Byers J.R.P. K."/>
            <person name="Montejo-Kovacevich G."/>
            <person name="Yen C E."/>
        </authorList>
    </citation>
    <scope>NUCLEOTIDE SEQUENCE [LARGE SCALE GENOMIC DNA]</scope>
</reference>
<keyword evidence="3" id="KW-1185">Reference proteome</keyword>
<feature type="region of interest" description="Disordered" evidence="1">
    <location>
        <begin position="286"/>
        <end position="327"/>
    </location>
</feature>
<evidence type="ECO:0000256" key="1">
    <source>
        <dbReference type="SAM" id="MobiDB-lite"/>
    </source>
</evidence>
<dbReference type="GO" id="GO:0005694">
    <property type="term" value="C:chromosome"/>
    <property type="evidence" value="ECO:0007669"/>
    <property type="project" value="TreeGrafter"/>
</dbReference>
<feature type="region of interest" description="Disordered" evidence="1">
    <location>
        <begin position="2265"/>
        <end position="2294"/>
    </location>
</feature>
<dbReference type="InParanoid" id="A0A7R8V6U7"/>
<feature type="compositionally biased region" description="Polar residues" evidence="1">
    <location>
        <begin position="1780"/>
        <end position="1801"/>
    </location>
</feature>
<accession>A0A7R8V6U7</accession>
<feature type="compositionally biased region" description="Basic and acidic residues" evidence="1">
    <location>
        <begin position="2547"/>
        <end position="2583"/>
    </location>
</feature>
<protein>
    <submittedName>
        <fullName evidence="2">Uncharacterized protein</fullName>
    </submittedName>
</protein>
<feature type="compositionally biased region" description="Acidic residues" evidence="1">
    <location>
        <begin position="1856"/>
        <end position="1869"/>
    </location>
</feature>
<feature type="compositionally biased region" description="Polar residues" evidence="1">
    <location>
        <begin position="3234"/>
        <end position="3243"/>
    </location>
</feature>
<feature type="compositionally biased region" description="Basic and acidic residues" evidence="1">
    <location>
        <begin position="3024"/>
        <end position="3046"/>
    </location>
</feature>
<feature type="region of interest" description="Disordered" evidence="1">
    <location>
        <begin position="1886"/>
        <end position="1923"/>
    </location>
</feature>
<feature type="region of interest" description="Disordered" evidence="1">
    <location>
        <begin position="1780"/>
        <end position="1872"/>
    </location>
</feature>
<dbReference type="PANTHER" id="PTHR21603:SF16">
    <property type="entry name" value="CELL DIVISION CYCLE-ASSOCIATED PROTEIN 2"/>
    <property type="match status" value="1"/>
</dbReference>
<feature type="region of interest" description="Disordered" evidence="1">
    <location>
        <begin position="347"/>
        <end position="395"/>
    </location>
</feature>
<sequence>MELTDDDVHDDYPGENDDDRRQDRLTRASIISAAKTFGATPPRSVNRNSRMFKRRTVGTPFKNKLEFKENSIQKTVESKNTSLLKCQSSGMVLTSYSPTITPKNTPKSFACVMSNRNTPKSAYGTPRSILSEVNTSGTIESLNSTPKTPLSNLCSMHLIDFTTPDVYKTPLQKRTPLFKSALKNSAARSATKATFKVDLKTPAYPALKSSVTKDKLNNTTNSLSRSMGKGSANRFSVSMTETPKTLTRQRTSTVGSVKAVHSLPRITSTIKRKSLNVTTPLKTPKAIFGDGARNTPGNSRHSCIKVPKSSQKKVLTSEKSKPESKNIRTLNRSTTFILDSPIVLKKENNNKKANPDIPKTANGNEESPFKSFTIDDDSNPLTPPDKKTNRKSKPFAEPIIEINESSDLQMKEDLSEYIENVEEEANLSLERKDDTFNKSSLALNLTFDNEPEIDNQNERTDESINANPPRKSLRRRSSNNFADTTGNGILSTSAKSPLPRKSISQLNTEKFDSSNLSTSATLTEGFGTFRVSDNPTEIKDEVSFTGKRKPTRLSKCKAQSETIDEEARIEEKIEEINLETSKRRKSSRVSKSVSESFVNCHEVDDTIDSVEAEQIVSQPNDELGVSILSTSAESFETFDVADDPIEIDEIPSSGKRNSTRLSNSKVISDTIDENVSIEEIIEEIDSEQSPFDSNTERRKSGRASKSISKSFEHFHEVDEENILEQMGSQQNADLDLSILSMTATSVESFNVDGPIGITDEISIDKKRKSTGFSKLVTSEANGGGRNIDILEQKCLKTLTPDLGKQSRKSNRISKSATKLAEYVQEAKDDVEIVEEISEQIVIEENNKIFDSNNLRLSASFTESFGIFNTTDVPTEIKDDHTNNEKRKSVRLTMSKITSESIDGPNSSTTSPSEVVDQTNLEAFTPDSNRGGTRKSSRLSKMAANLSEHFHEGNDDEVLCQAVSPSLHTSTTNSRSQTRRSTRLVNADESRDTKQTMKSPRNDLSNVSGVKHLCHLESSSKSPILCGIKELVKTPKPVKDINLIGVRELVNSPKSRNELDNVVGVKELFNTPIRNELSDFVGIKELIHTPKPNRGLDDPKGMKELFNTPSRDELANFVGVKELLHTPKADDEIEHPKGLKELFNTPNRDELSDFIGVKELLHTPNPTNGLNDPNGMKELFNTPARDDLTDVFGVKELVNTPKPDLGLTDPKGMKELFNTPAQNDLSNVKGVKELLKTPYLSSPQLGGVRELLKTPYAPVEDNTDGLSEIFKTPAARAVMVLSTPKSVAVERSANLSGHLLRTPKEVDVLEDIEDVEDIYQTPISSLVCSRTETIESKPLSPEESFDRLAGKPIVRRTYGRTSTTPRILPIPIGKENSVNNAKTDIEEWINNVQNVEGICEDSENVSDSPAIKMSNRPLAASSSIKPATRRSQRVAKDFPKDVDLNEMSGIEHLDNTMLSTCEISRVSLESDVGNSISRINTETENVASNKNSVSRQQNTNLNTPQKSVHFVEHSSKPLMKVTPQIRRLRNRVSTPYAKKQAPNASTKDPFGDLSIQFIDESTVNASDVENSAKSTSRYKIRKSGRGTDFSLELIESNDESSIKRDGTTDDTIFDDIETISVSNSAEKSKLEKRKTRKTITENECVIFISDDEGSCEFEVVDNESNNSLSKIEKSRKSEGQKTVEFIALNELSAISTRTLQTPNTDAFKSQLNISNIVERSNEELTRSLHSLIHSSSMQEEEEEKLLELYELEASGEKNAEDTRESIEAVYVDVDSRLEGTRTNGTFSESFISTDNNTQSQTEETIDIQSRRRSSRRITNQTSEILSASNSKQETIDESRYEQNNPNESVQSVVTDGGETEATETADDAANESDVFSNFITKPATKIRLSSKPQTPQVEKVKRTQKSRKTLGATTDASPIDLEREKMNLEFSNFDMNRKENMGHGSQTPQVEKVKQRTQNLRKTLGASSDAPPIDLEREKINLEFSNFEINPEGRTTRGSQTPQVEKTKRREQKSRKTLGASTDAPPIDLEREKINLEFSNFEMNPEGRTTQGPQTPQVEKVKQRTEKSRKTLGASADASPIDLEREKMNLEFSNFEMNPEGRTTHGSQTPQVEKVKRREQRSRKTLGATTETSPIDLEREKMNLEFSNFEMNPKGRTARGLSELFSNPARLTVSRRTTGKLPLNPGFDLQAEKDRRNLSIEFENFEPNELKYNSRGRSLAPGKIEETEAATPSGHRRTMGSKPITETFDITKEVERYNMDLEFENFDPNDRIEDRGQSQSFLQETEPKTSHKKRLTVGQSPLTDIFDVEAEVRRLEFKNFQVAPNIQKIRGQSLSPSAVAIEPRAIAKDRRTLGDQTYSDFNIEEERIKLLMASRKFEEHRAKSEATEYTEIGEIGKELSPIKDKTAGDEGNADLREQLSPNMAIESVQVKNYVVAFDATKAEEKEEGSSTRGRKPRIRKDAKKKPQEIPEETTVISNDVVNNIEGEKDEESRRVRFGENIYYEIHQDSNETQEESKSTRKRRNQNTKLLGTSEKQSRSTSKSRRALKPVDKEELIEEDKKTDSPLVEEIHQIELYDDPDGNKENKRRVRRGKKGDDTTKGGSKLDLDNENQVAIQEEIEPKTIAVEIKAKTRNTRAKLTVETSEVAPTSEVQNMQSDSTIEKSAHITKARRTRRQLVSNEDIFGSNIEKPDLSSIDKEIDKSNASQELSDGISSRSKLKRGQKVAIAENELLTEQPSTVEEVLESEPTSKIKSRFLRARANSVADTPEAIVPKRRNRRHPAPKEIDTEPNSEKSDGASVVKTVEDSNANGVSIDETSMQPRLNRGRKAAVVANDSPLPQSSSELEPEDELVVNKSKSRKTKLKTAIGKPESSTPVKRSRRQPNQIDQPSENNLEANTAAGNKIDNSTLDHHSNDEVPSQSKPTRGRRAAVISAERTENSTPVKRSRRKPAQIDQPTESNLEADLADNKIDHSTLNYHSNDEVSSKSRATRGRRAAVISTEPTENITPVQRTRRQHAQIDQPIENNREIDSAENKTDNSALDHHSNDELPAQSKPTRGRCAAAISAESRGNNTPVQRTRRQPAQIDKSIENNREVDSADNKTDNSTLDHHHSNDEVPSQPKPTRGRRAAAIPAEPTTEQYPAEINPPMTDPSSQGTEKKPTRKTRVKSKIDTPQDVVPSKRTQRKQVASAVESSEENVRIPNLSQLPNEASTSTTDLNSLTVPHQRLRRGRKPTVATSSESEQPASEVEEGELGAKQSLQHAKEDTAASDSLLKRSSKTSTKRKMENEEKESSTNDIVKRTRTRRK</sequence>
<feature type="compositionally biased region" description="Polar residues" evidence="1">
    <location>
        <begin position="2999"/>
        <end position="3009"/>
    </location>
</feature>
<dbReference type="FunCoup" id="A0A7R8V6U7">
    <property type="interactions" value="43"/>
</dbReference>
<feature type="compositionally biased region" description="Basic and acidic residues" evidence="1">
    <location>
        <begin position="2781"/>
        <end position="2795"/>
    </location>
</feature>
<feature type="region of interest" description="Disordered" evidence="1">
    <location>
        <begin position="2632"/>
        <end position="2672"/>
    </location>
</feature>
<feature type="compositionally biased region" description="Polar residues" evidence="1">
    <location>
        <begin position="896"/>
        <end position="930"/>
    </location>
</feature>
<evidence type="ECO:0000313" key="3">
    <source>
        <dbReference type="Proteomes" id="UP000594454"/>
    </source>
</evidence>
<feature type="compositionally biased region" description="Polar residues" evidence="1">
    <location>
        <begin position="3201"/>
        <end position="3221"/>
    </location>
</feature>
<dbReference type="OrthoDB" id="8064978at2759"/>
<feature type="compositionally biased region" description="Basic and acidic residues" evidence="1">
    <location>
        <begin position="2058"/>
        <end position="2068"/>
    </location>
</feature>
<feature type="compositionally biased region" description="Basic residues" evidence="1">
    <location>
        <begin position="2114"/>
        <end position="2123"/>
    </location>
</feature>
<evidence type="ECO:0000313" key="2">
    <source>
        <dbReference type="EMBL" id="CAD7093509.1"/>
    </source>
</evidence>
<feature type="compositionally biased region" description="Polar residues" evidence="1">
    <location>
        <begin position="2805"/>
        <end position="2820"/>
    </location>
</feature>
<dbReference type="Proteomes" id="UP000594454">
    <property type="component" value="Chromosome 6"/>
</dbReference>
<feature type="compositionally biased region" description="Polar residues" evidence="1">
    <location>
        <begin position="1816"/>
        <end position="1831"/>
    </location>
</feature>
<feature type="compositionally biased region" description="Basic residues" evidence="1">
    <location>
        <begin position="2006"/>
        <end position="2015"/>
    </location>
</feature>
<dbReference type="EMBL" id="LR899014">
    <property type="protein sequence ID" value="CAD7093509.1"/>
    <property type="molecule type" value="Genomic_DNA"/>
</dbReference>
<feature type="compositionally biased region" description="Polar residues" evidence="1">
    <location>
        <begin position="2640"/>
        <end position="2658"/>
    </location>
</feature>
<organism evidence="2 3">
    <name type="scientific">Hermetia illucens</name>
    <name type="common">Black soldier fly</name>
    <dbReference type="NCBI Taxonomy" id="343691"/>
    <lineage>
        <taxon>Eukaryota</taxon>
        <taxon>Metazoa</taxon>
        <taxon>Ecdysozoa</taxon>
        <taxon>Arthropoda</taxon>
        <taxon>Hexapoda</taxon>
        <taxon>Insecta</taxon>
        <taxon>Pterygota</taxon>
        <taxon>Neoptera</taxon>
        <taxon>Endopterygota</taxon>
        <taxon>Diptera</taxon>
        <taxon>Brachycera</taxon>
        <taxon>Stratiomyomorpha</taxon>
        <taxon>Stratiomyidae</taxon>
        <taxon>Hermetiinae</taxon>
        <taxon>Hermetia</taxon>
    </lineage>
</organism>
<feature type="compositionally biased region" description="Basic and acidic residues" evidence="1">
    <location>
        <begin position="2504"/>
        <end position="2517"/>
    </location>
</feature>
<feature type="compositionally biased region" description="Basic and acidic residues" evidence="1">
    <location>
        <begin position="2593"/>
        <end position="2606"/>
    </location>
</feature>
<feature type="region of interest" description="Disordered" evidence="1">
    <location>
        <begin position="2441"/>
        <end position="2608"/>
    </location>
</feature>
<proteinExistence type="predicted"/>
<feature type="region of interest" description="Disordered" evidence="1">
    <location>
        <begin position="2685"/>
        <end position="2722"/>
    </location>
</feature>
<feature type="compositionally biased region" description="Polar residues" evidence="1">
    <location>
        <begin position="2036"/>
        <end position="2056"/>
    </location>
</feature>
<feature type="compositionally biased region" description="Low complexity" evidence="1">
    <location>
        <begin position="2834"/>
        <end position="2843"/>
    </location>
</feature>
<feature type="compositionally biased region" description="Basic and acidic residues" evidence="1">
    <location>
        <begin position="3282"/>
        <end position="3298"/>
    </location>
</feature>
<feature type="compositionally biased region" description="Basic and acidic residues" evidence="1">
    <location>
        <begin position="3086"/>
        <end position="3113"/>
    </location>
</feature>
<feature type="compositionally biased region" description="Polar residues" evidence="1">
    <location>
        <begin position="2702"/>
        <end position="2715"/>
    </location>
</feature>
<feature type="compositionally biased region" description="Basic and acidic residues" evidence="1">
    <location>
        <begin position="2688"/>
        <end position="2701"/>
    </location>
</feature>
<dbReference type="PANTHER" id="PTHR21603">
    <property type="entry name" value="ANTIGEN KI-67-LIKE PROTEIN"/>
    <property type="match status" value="1"/>
</dbReference>
<feature type="compositionally biased region" description="Polar residues" evidence="1">
    <location>
        <begin position="2525"/>
        <end position="2539"/>
    </location>
</feature>
<feature type="compositionally biased region" description="Basic residues" evidence="1">
    <location>
        <begin position="2451"/>
        <end position="2462"/>
    </location>
</feature>
<feature type="region of interest" description="Disordered" evidence="1">
    <location>
        <begin position="686"/>
        <end position="706"/>
    </location>
</feature>
<feature type="region of interest" description="Disordered" evidence="1">
    <location>
        <begin position="896"/>
        <end position="940"/>
    </location>
</feature>
<feature type="region of interest" description="Disordered" evidence="1">
    <location>
        <begin position="2734"/>
        <end position="3305"/>
    </location>
</feature>
<dbReference type="GO" id="GO:0051983">
    <property type="term" value="P:regulation of chromosome segregation"/>
    <property type="evidence" value="ECO:0007669"/>
    <property type="project" value="TreeGrafter"/>
</dbReference>
<dbReference type="GO" id="GO:0005634">
    <property type="term" value="C:nucleus"/>
    <property type="evidence" value="ECO:0007669"/>
    <property type="project" value="TreeGrafter"/>
</dbReference>
<feature type="compositionally biased region" description="Basic and acidic residues" evidence="1">
    <location>
        <begin position="985"/>
        <end position="994"/>
    </location>
</feature>
<feature type="region of interest" description="Disordered" evidence="1">
    <location>
        <begin position="1935"/>
        <end position="2134"/>
    </location>
</feature>
<feature type="compositionally biased region" description="Acidic residues" evidence="1">
    <location>
        <begin position="1"/>
        <end position="17"/>
    </location>
</feature>
<feature type="compositionally biased region" description="Basic and acidic residues" evidence="1">
    <location>
        <begin position="315"/>
        <end position="326"/>
    </location>
</feature>
<feature type="region of interest" description="Disordered" evidence="1">
    <location>
        <begin position="447"/>
        <end position="500"/>
    </location>
</feature>
<dbReference type="GO" id="GO:0007088">
    <property type="term" value="P:regulation of mitotic nuclear division"/>
    <property type="evidence" value="ECO:0007669"/>
    <property type="project" value="TreeGrafter"/>
</dbReference>
<name>A0A7R8V6U7_HERIL</name>
<feature type="compositionally biased region" description="Polar residues" evidence="1">
    <location>
        <begin position="478"/>
        <end position="495"/>
    </location>
</feature>
<feature type="compositionally biased region" description="Polar residues" evidence="1">
    <location>
        <begin position="2870"/>
        <end position="2906"/>
    </location>
</feature>
<feature type="compositionally biased region" description="Polar residues" evidence="1">
    <location>
        <begin position="995"/>
        <end position="1005"/>
    </location>
</feature>